<dbReference type="AlphaFoldDB" id="A0A286E772"/>
<reference evidence="2 3" key="1">
    <citation type="submission" date="2017-09" db="EMBL/GenBank/DDBJ databases">
        <authorList>
            <person name="Ehlers B."/>
            <person name="Leendertz F.H."/>
        </authorList>
    </citation>
    <scope>NUCLEOTIDE SEQUENCE [LARGE SCALE GENOMIC DNA]</scope>
    <source>
        <strain evidence="2 3">DSM 16848</strain>
    </source>
</reference>
<sequence>MKNTKNDSNFAPSPAGEGWGEGLPPHQPSLHLSPRGREGQMVVNLTIC</sequence>
<protein>
    <submittedName>
        <fullName evidence="2">Uncharacterized protein</fullName>
    </submittedName>
</protein>
<name>A0A286E772_9NEIS</name>
<dbReference type="Proteomes" id="UP000219669">
    <property type="component" value="Unassembled WGS sequence"/>
</dbReference>
<dbReference type="RefSeq" id="WP_179655787.1">
    <property type="nucleotide sequence ID" value="NZ_OCNF01000004.1"/>
</dbReference>
<evidence type="ECO:0000313" key="2">
    <source>
        <dbReference type="EMBL" id="SOD66704.1"/>
    </source>
</evidence>
<dbReference type="EMBL" id="OCNF01000004">
    <property type="protein sequence ID" value="SOD66704.1"/>
    <property type="molecule type" value="Genomic_DNA"/>
</dbReference>
<feature type="compositionally biased region" description="Polar residues" evidence="1">
    <location>
        <begin position="1"/>
        <end position="11"/>
    </location>
</feature>
<gene>
    <name evidence="2" type="ORF">SAMN02746062_00705</name>
</gene>
<keyword evidence="3" id="KW-1185">Reference proteome</keyword>
<accession>A0A286E772</accession>
<feature type="region of interest" description="Disordered" evidence="1">
    <location>
        <begin position="1"/>
        <end position="48"/>
    </location>
</feature>
<evidence type="ECO:0000256" key="1">
    <source>
        <dbReference type="SAM" id="MobiDB-lite"/>
    </source>
</evidence>
<proteinExistence type="predicted"/>
<evidence type="ECO:0000313" key="3">
    <source>
        <dbReference type="Proteomes" id="UP000219669"/>
    </source>
</evidence>
<organism evidence="2 3">
    <name type="scientific">Alysiella filiformis DSM 16848</name>
    <dbReference type="NCBI Taxonomy" id="1120981"/>
    <lineage>
        <taxon>Bacteria</taxon>
        <taxon>Pseudomonadati</taxon>
        <taxon>Pseudomonadota</taxon>
        <taxon>Betaproteobacteria</taxon>
        <taxon>Neisseriales</taxon>
        <taxon>Neisseriaceae</taxon>
        <taxon>Alysiella</taxon>
    </lineage>
</organism>